<proteinExistence type="predicted"/>
<sequence length="176" mass="18890">MTMIVIVFIRASDPRARSQKLEKTHCSCGGTYAGGYLGVHGDTSRYKFYCTPSRGISGSCPFCFRYYYVDDGHTSCGCDGETPQSIAPPTIAIIETDIVTLGVMETPSLVTPPTVTPSETQPSFAKDSLVKAPPATSHIIRVYSAACIRTTFRDSIAARTFNACACTDGGKIHITS</sequence>
<organism evidence="1 2">
    <name type="scientific">Aristolochia fimbriata</name>
    <name type="common">White veined hardy Dutchman's pipe vine</name>
    <dbReference type="NCBI Taxonomy" id="158543"/>
    <lineage>
        <taxon>Eukaryota</taxon>
        <taxon>Viridiplantae</taxon>
        <taxon>Streptophyta</taxon>
        <taxon>Embryophyta</taxon>
        <taxon>Tracheophyta</taxon>
        <taxon>Spermatophyta</taxon>
        <taxon>Magnoliopsida</taxon>
        <taxon>Magnoliidae</taxon>
        <taxon>Piperales</taxon>
        <taxon>Aristolochiaceae</taxon>
        <taxon>Aristolochia</taxon>
    </lineage>
</organism>
<reference evidence="1 2" key="1">
    <citation type="submission" date="2021-07" db="EMBL/GenBank/DDBJ databases">
        <title>The Aristolochia fimbriata genome: insights into angiosperm evolution, floral development and chemical biosynthesis.</title>
        <authorList>
            <person name="Jiao Y."/>
        </authorList>
    </citation>
    <scope>NUCLEOTIDE SEQUENCE [LARGE SCALE GENOMIC DNA]</scope>
    <source>
        <strain evidence="1">IBCAS-2021</strain>
        <tissue evidence="1">Leaf</tissue>
    </source>
</reference>
<protein>
    <submittedName>
        <fullName evidence="1">Uncharacterized protein</fullName>
    </submittedName>
</protein>
<dbReference type="EMBL" id="JAINDJ010000002">
    <property type="protein sequence ID" value="KAG9458226.1"/>
    <property type="molecule type" value="Genomic_DNA"/>
</dbReference>
<evidence type="ECO:0000313" key="2">
    <source>
        <dbReference type="Proteomes" id="UP000825729"/>
    </source>
</evidence>
<comment type="caution">
    <text evidence="1">The sequence shown here is derived from an EMBL/GenBank/DDBJ whole genome shotgun (WGS) entry which is preliminary data.</text>
</comment>
<accession>A0AAV7FBR3</accession>
<dbReference type="Proteomes" id="UP000825729">
    <property type="component" value="Unassembled WGS sequence"/>
</dbReference>
<dbReference type="AlphaFoldDB" id="A0AAV7FBR3"/>
<name>A0AAV7FBR3_ARIFI</name>
<gene>
    <name evidence="1" type="ORF">H6P81_002734</name>
</gene>
<keyword evidence="2" id="KW-1185">Reference proteome</keyword>
<evidence type="ECO:0000313" key="1">
    <source>
        <dbReference type="EMBL" id="KAG9458226.1"/>
    </source>
</evidence>